<dbReference type="Proteomes" id="UP000800038">
    <property type="component" value="Unassembled WGS sequence"/>
</dbReference>
<keyword evidence="1" id="KW-1133">Transmembrane helix</keyword>
<keyword evidence="4" id="KW-1185">Reference proteome</keyword>
<dbReference type="PANTHER" id="PTHR12203:SF61">
    <property type="entry name" value="CAPSULE PROTEIN"/>
    <property type="match status" value="1"/>
</dbReference>
<feature type="domain" description="Glycosyl transferase CAP10" evidence="2">
    <location>
        <begin position="541"/>
        <end position="828"/>
    </location>
</feature>
<accession>A0A6A5SWJ1</accession>
<feature type="transmembrane region" description="Helical" evidence="1">
    <location>
        <begin position="152"/>
        <end position="173"/>
    </location>
</feature>
<evidence type="ECO:0000313" key="3">
    <source>
        <dbReference type="EMBL" id="KAF1945045.1"/>
    </source>
</evidence>
<dbReference type="EMBL" id="ML976012">
    <property type="protein sequence ID" value="KAF1945045.1"/>
    <property type="molecule type" value="Genomic_DNA"/>
</dbReference>
<dbReference type="OrthoDB" id="541052at2759"/>
<keyword evidence="1" id="KW-0812">Transmembrane</keyword>
<evidence type="ECO:0000313" key="4">
    <source>
        <dbReference type="Proteomes" id="UP000800038"/>
    </source>
</evidence>
<dbReference type="InterPro" id="IPR006598">
    <property type="entry name" value="CAP10"/>
</dbReference>
<keyword evidence="1" id="KW-0472">Membrane</keyword>
<dbReference type="SMART" id="SM00672">
    <property type="entry name" value="CAP10"/>
    <property type="match status" value="1"/>
</dbReference>
<reference evidence="3" key="1">
    <citation type="journal article" date="2020" name="Stud. Mycol.">
        <title>101 Dothideomycetes genomes: a test case for predicting lifestyles and emergence of pathogens.</title>
        <authorList>
            <person name="Haridas S."/>
            <person name="Albert R."/>
            <person name="Binder M."/>
            <person name="Bloem J."/>
            <person name="Labutti K."/>
            <person name="Salamov A."/>
            <person name="Andreopoulos B."/>
            <person name="Baker S."/>
            <person name="Barry K."/>
            <person name="Bills G."/>
            <person name="Bluhm B."/>
            <person name="Cannon C."/>
            <person name="Castanera R."/>
            <person name="Culley D."/>
            <person name="Daum C."/>
            <person name="Ezra D."/>
            <person name="Gonzalez J."/>
            <person name="Henrissat B."/>
            <person name="Kuo A."/>
            <person name="Liang C."/>
            <person name="Lipzen A."/>
            <person name="Lutzoni F."/>
            <person name="Magnuson J."/>
            <person name="Mondo S."/>
            <person name="Nolan M."/>
            <person name="Ohm R."/>
            <person name="Pangilinan J."/>
            <person name="Park H.-J."/>
            <person name="Ramirez L."/>
            <person name="Alfaro M."/>
            <person name="Sun H."/>
            <person name="Tritt A."/>
            <person name="Yoshinaga Y."/>
            <person name="Zwiers L.-H."/>
            <person name="Turgeon B."/>
            <person name="Goodwin S."/>
            <person name="Spatafora J."/>
            <person name="Crous P."/>
            <person name="Grigoriev I."/>
        </authorList>
    </citation>
    <scope>NUCLEOTIDE SEQUENCE</scope>
    <source>
        <strain evidence="3">CBS 161.51</strain>
    </source>
</reference>
<dbReference type="PANTHER" id="PTHR12203">
    <property type="entry name" value="KDEL LYS-ASP-GLU-LEU CONTAINING - RELATED"/>
    <property type="match status" value="1"/>
</dbReference>
<dbReference type="Pfam" id="PF05686">
    <property type="entry name" value="Glyco_transf_90"/>
    <property type="match status" value="1"/>
</dbReference>
<proteinExistence type="predicted"/>
<feature type="transmembrane region" description="Helical" evidence="1">
    <location>
        <begin position="33"/>
        <end position="53"/>
    </location>
</feature>
<feature type="transmembrane region" description="Helical" evidence="1">
    <location>
        <begin position="194"/>
        <end position="215"/>
    </location>
</feature>
<dbReference type="AlphaFoldDB" id="A0A6A5SWJ1"/>
<gene>
    <name evidence="3" type="ORF">EJ02DRAFT_419835</name>
</gene>
<evidence type="ECO:0000256" key="1">
    <source>
        <dbReference type="SAM" id="Phobius"/>
    </source>
</evidence>
<name>A0A6A5SWJ1_9PLEO</name>
<dbReference type="InterPro" id="IPR051091">
    <property type="entry name" value="O-Glucosyltr/Glycosyltrsf_90"/>
</dbReference>
<organism evidence="3 4">
    <name type="scientific">Clathrospora elynae</name>
    <dbReference type="NCBI Taxonomy" id="706981"/>
    <lineage>
        <taxon>Eukaryota</taxon>
        <taxon>Fungi</taxon>
        <taxon>Dikarya</taxon>
        <taxon>Ascomycota</taxon>
        <taxon>Pezizomycotina</taxon>
        <taxon>Dothideomycetes</taxon>
        <taxon>Pleosporomycetidae</taxon>
        <taxon>Pleosporales</taxon>
        <taxon>Diademaceae</taxon>
        <taxon>Clathrospora</taxon>
    </lineage>
</organism>
<protein>
    <recommendedName>
        <fullName evidence="2">Glycosyl transferase CAP10 domain-containing protein</fullName>
    </recommendedName>
</protein>
<evidence type="ECO:0000259" key="2">
    <source>
        <dbReference type="SMART" id="SM00672"/>
    </source>
</evidence>
<sequence length="836" mass="94560">MGLADTSRIGSLTWAAAAALLTAQLCPHNTEGYVPVCAELICWILVVAFFELLPRLRLGTWKDNNVVRTASLTHLSWLAAVSISATTLASSVAECAWITPAATSVLVALRRTAFLPCLQRSHPEYLRSKWLPLGIGATSVLALAPTHDTGRLVLASLTLTGLVGLCASFIRVFEQDYNHIDGLERLGIARVVRAIGFRALALLAVVAISLTLMLLPGRIPSIATAFFAGSIKAAHWIAIFWLTQDVPWEIAPTTWTYAAASYGSFYPNTTASLGVFQTSARLIVAIFAVYQTVDLLPKTTRGRFMLFIFATWPMLSLVQHTALDGRLHFLPGEVWTQEPFSLRLGQSSRHPIEELFMKARDDFALVVNRQSKTLQAAEEEYRRRYLREPPPGFNKWFTYAQSKNSVLIDDFDMINDNLKPFWNVTSQRLLEGVDHVTSFEHLALRKCGFTGGQYHGQGGGWIVDDLGKLLDEVSKDVPDVDFAFDVVDEPRVVITEQMLDTGSVSKPEFQDAEHKSIWNRITGSCQDITSNIYKPSVYDYGIPFVQNWYEAKDVCSHPEFEHMHGFFSSPATCLLTDAPIPVLSQAAPTTFGDILYPSPWYTEKADQGNYQDAEDPPWEQKTDNLYWAGSTTGSFSTNGSWKYAHRQRFVKLVQTLNETDHRYMGQAKPGVWDSYQAKQDHGDLFDVKLTAVIQCDDKDCDEQQEYFDVGGTEDRSKQFQSRFIFDTDGNSFSGRYYTLLQSKSVVLKQTVLREWHDERLIPWIHYIPVSLSMDELPEAMRYLTSHEDGRRRAKEIANASREWHGKVLRREDFTIYLYRLMLELARIMDPNREVER</sequence>